<dbReference type="EMBL" id="CAMXCT020001290">
    <property type="protein sequence ID" value="CAL1142035.1"/>
    <property type="molecule type" value="Genomic_DNA"/>
</dbReference>
<dbReference type="InterPro" id="IPR029063">
    <property type="entry name" value="SAM-dependent_MTases_sf"/>
</dbReference>
<dbReference type="AlphaFoldDB" id="A0A9P1CBU2"/>
<proteinExistence type="predicted"/>
<dbReference type="EMBL" id="CAMXCT030001290">
    <property type="protein sequence ID" value="CAL4775972.1"/>
    <property type="molecule type" value="Genomic_DNA"/>
</dbReference>
<dbReference type="InterPro" id="IPR001525">
    <property type="entry name" value="C5_MeTfrase"/>
</dbReference>
<keyword evidence="6" id="KW-1185">Reference proteome</keyword>
<dbReference type="GO" id="GO:0032259">
    <property type="term" value="P:methylation"/>
    <property type="evidence" value="ECO:0007669"/>
    <property type="project" value="UniProtKB-KW"/>
</dbReference>
<dbReference type="GO" id="GO:0008168">
    <property type="term" value="F:methyltransferase activity"/>
    <property type="evidence" value="ECO:0007669"/>
    <property type="project" value="UniProtKB-KW"/>
</dbReference>
<dbReference type="EMBL" id="CAMXCT010001290">
    <property type="protein sequence ID" value="CAI3988660.1"/>
    <property type="molecule type" value="Genomic_DNA"/>
</dbReference>
<protein>
    <submittedName>
        <fullName evidence="5">Modification methylase SPRI</fullName>
    </submittedName>
</protein>
<keyword evidence="2" id="KW-0808">Transferase</keyword>
<dbReference type="Pfam" id="PF00145">
    <property type="entry name" value="DNA_methylase"/>
    <property type="match status" value="1"/>
</dbReference>
<comment type="caution">
    <text evidence="3">The sequence shown here is derived from an EMBL/GenBank/DDBJ whole genome shotgun (WGS) entry which is preliminary data.</text>
</comment>
<evidence type="ECO:0000313" key="5">
    <source>
        <dbReference type="EMBL" id="CAL4775972.1"/>
    </source>
</evidence>
<name>A0A9P1CBU2_9DINO</name>
<dbReference type="Proteomes" id="UP001152797">
    <property type="component" value="Unassembled WGS sequence"/>
</dbReference>
<organism evidence="3">
    <name type="scientific">Cladocopium goreaui</name>
    <dbReference type="NCBI Taxonomy" id="2562237"/>
    <lineage>
        <taxon>Eukaryota</taxon>
        <taxon>Sar</taxon>
        <taxon>Alveolata</taxon>
        <taxon>Dinophyceae</taxon>
        <taxon>Suessiales</taxon>
        <taxon>Symbiodiniaceae</taxon>
        <taxon>Cladocopium</taxon>
    </lineage>
</organism>
<keyword evidence="1 5" id="KW-0489">Methyltransferase</keyword>
<evidence type="ECO:0000256" key="2">
    <source>
        <dbReference type="ARBA" id="ARBA00022679"/>
    </source>
</evidence>
<gene>
    <name evidence="3" type="ORF">C1SCF055_LOCUS15798</name>
</gene>
<evidence type="ECO:0000313" key="3">
    <source>
        <dbReference type="EMBL" id="CAI3988660.1"/>
    </source>
</evidence>
<sequence length="389" mass="42986">MADWSAGLVPHVVPERPCPCKQWSKVPAGPDRLNLLMKMWVDGLPGESREALREFVLDPGTSDNMSLGTFCSGTDCAVQVFQSFLAACAASFEIPVADMPRFQHLFSCEKDQKKGEFLRRFCNMGRLHPDALEPVGEHAAVVSAGFPCDDACALHPHSSSDKHRTCGSLRTGAVFRSIAKYLAENDKVSFFQFENVVALANKPSKQNQKVAGPSNLSAVCYVLDKQCDMWSHVWQVDSRDFGSGQQRQRLYGSCFKKNMLSMTLTKAHAICSETMKLLVGVEPCHPTEYLLPETSGVLQAEQSLQLMRSLPAEAFLLGDSKEPSSSATWSIAQLFQSHGTLPCALNVANKRRKLTKQTSDPASPKSRWVQVHADAFRQRGEESLDGLRF</sequence>
<reference evidence="4" key="2">
    <citation type="submission" date="2024-04" db="EMBL/GenBank/DDBJ databases">
        <authorList>
            <person name="Chen Y."/>
            <person name="Shah S."/>
            <person name="Dougan E. K."/>
            <person name="Thang M."/>
            <person name="Chan C."/>
        </authorList>
    </citation>
    <scope>NUCLEOTIDE SEQUENCE [LARGE SCALE GENOMIC DNA]</scope>
</reference>
<evidence type="ECO:0000313" key="4">
    <source>
        <dbReference type="EMBL" id="CAL1142035.1"/>
    </source>
</evidence>
<accession>A0A9P1CBU2</accession>
<dbReference type="SUPFAM" id="SSF53335">
    <property type="entry name" value="S-adenosyl-L-methionine-dependent methyltransferases"/>
    <property type="match status" value="1"/>
</dbReference>
<evidence type="ECO:0000256" key="1">
    <source>
        <dbReference type="ARBA" id="ARBA00022603"/>
    </source>
</evidence>
<evidence type="ECO:0000313" key="6">
    <source>
        <dbReference type="Proteomes" id="UP001152797"/>
    </source>
</evidence>
<dbReference type="Gene3D" id="3.40.50.150">
    <property type="entry name" value="Vaccinia Virus protein VP39"/>
    <property type="match status" value="1"/>
</dbReference>
<reference evidence="3" key="1">
    <citation type="submission" date="2022-10" db="EMBL/GenBank/DDBJ databases">
        <authorList>
            <person name="Chen Y."/>
            <person name="Dougan E. K."/>
            <person name="Chan C."/>
            <person name="Rhodes N."/>
            <person name="Thang M."/>
        </authorList>
    </citation>
    <scope>NUCLEOTIDE SEQUENCE</scope>
</reference>